<feature type="region of interest" description="Disordered" evidence="1">
    <location>
        <begin position="212"/>
        <end position="247"/>
    </location>
</feature>
<feature type="region of interest" description="Disordered" evidence="1">
    <location>
        <begin position="29"/>
        <end position="77"/>
    </location>
</feature>
<dbReference type="EMBL" id="AXCM01016126">
    <property type="status" value="NOT_ANNOTATED_CDS"/>
    <property type="molecule type" value="Genomic_DNA"/>
</dbReference>
<feature type="compositionally biased region" description="Low complexity" evidence="1">
    <location>
        <begin position="68"/>
        <end position="77"/>
    </location>
</feature>
<evidence type="ECO:0000259" key="2">
    <source>
        <dbReference type="PROSITE" id="PS50835"/>
    </source>
</evidence>
<name>A0A182MKV5_9DIPT</name>
<reference evidence="4" key="1">
    <citation type="submission" date="2013-09" db="EMBL/GenBank/DDBJ databases">
        <title>The Genome Sequence of Anopheles culicifacies species A.</title>
        <authorList>
            <consortium name="The Broad Institute Genomics Platform"/>
            <person name="Neafsey D.E."/>
            <person name="Besansky N."/>
            <person name="Howell P."/>
            <person name="Walton C."/>
            <person name="Young S.K."/>
            <person name="Zeng Q."/>
            <person name="Gargeya S."/>
            <person name="Fitzgerald M."/>
            <person name="Haas B."/>
            <person name="Abouelleil A."/>
            <person name="Allen A.W."/>
            <person name="Alvarado L."/>
            <person name="Arachchi H.M."/>
            <person name="Berlin A.M."/>
            <person name="Chapman S.B."/>
            <person name="Gainer-Dewar J."/>
            <person name="Goldberg J."/>
            <person name="Griggs A."/>
            <person name="Gujja S."/>
            <person name="Hansen M."/>
            <person name="Howarth C."/>
            <person name="Imamovic A."/>
            <person name="Ireland A."/>
            <person name="Larimer J."/>
            <person name="McCowan C."/>
            <person name="Murphy C."/>
            <person name="Pearson M."/>
            <person name="Poon T.W."/>
            <person name="Priest M."/>
            <person name="Roberts A."/>
            <person name="Saif S."/>
            <person name="Shea T."/>
            <person name="Sisk P."/>
            <person name="Sykes S."/>
            <person name="Wortman J."/>
            <person name="Nusbaum C."/>
            <person name="Birren B."/>
        </authorList>
    </citation>
    <scope>NUCLEOTIDE SEQUENCE [LARGE SCALE GENOMIC DNA]</scope>
    <source>
        <strain evidence="4">A-37</strain>
    </source>
</reference>
<accession>A0A182MKV5</accession>
<dbReference type="PROSITE" id="PS50835">
    <property type="entry name" value="IG_LIKE"/>
    <property type="match status" value="1"/>
</dbReference>
<sequence length="305" mass="32517">MAKLLENKCIGLTYQLLELELDWSVPEVPDVAAPVDEPPGAVPPDVDNETEDEEDDEDDEEDGDIGRSCSTGSDVTSTGSSELQHFAGYFLCMPVDAGAQQNLPGERGFGVATLAYAGKRQLGVFLHRDEHVACIEPPGIDQQKKPRAFSASHCHTPSSSSITFEIVSAPSGSRTNRMSALSRTVSCWSAYTSTTLSSTTWSSDGPRIIGRSGRAWGSSATKPSTSSPTARATFPASSLRVPSSSGDSRCCCCCCSALVSSRSGPLRKIICSSKFSRPKMLPFASSVRSVPREGKRCEAPPLSLR</sequence>
<dbReference type="AlphaFoldDB" id="A0A182MKV5"/>
<evidence type="ECO:0000256" key="1">
    <source>
        <dbReference type="SAM" id="MobiDB-lite"/>
    </source>
</evidence>
<dbReference type="Proteomes" id="UP000075883">
    <property type="component" value="Unassembled WGS sequence"/>
</dbReference>
<reference evidence="3" key="2">
    <citation type="submission" date="2020-05" db="UniProtKB">
        <authorList>
            <consortium name="EnsemblMetazoa"/>
        </authorList>
    </citation>
    <scope>IDENTIFICATION</scope>
    <source>
        <strain evidence="3">A-37</strain>
    </source>
</reference>
<feature type="compositionally biased region" description="Low complexity" evidence="1">
    <location>
        <begin position="218"/>
        <end position="247"/>
    </location>
</feature>
<feature type="compositionally biased region" description="Acidic residues" evidence="1">
    <location>
        <begin position="46"/>
        <end position="63"/>
    </location>
</feature>
<keyword evidence="4" id="KW-1185">Reference proteome</keyword>
<dbReference type="EnsemblMetazoa" id="ACUA020748-RA">
    <property type="protein sequence ID" value="ACUA020748-PA"/>
    <property type="gene ID" value="ACUA020748"/>
</dbReference>
<protein>
    <recommendedName>
        <fullName evidence="2">Ig-like domain-containing protein</fullName>
    </recommendedName>
</protein>
<proteinExistence type="predicted"/>
<dbReference type="InterPro" id="IPR007110">
    <property type="entry name" value="Ig-like_dom"/>
</dbReference>
<dbReference type="EMBL" id="AXCM01016127">
    <property type="status" value="NOT_ANNOTATED_CDS"/>
    <property type="molecule type" value="Genomic_DNA"/>
</dbReference>
<dbReference type="VEuPathDB" id="VectorBase:ACUA020748"/>
<feature type="domain" description="Ig-like" evidence="2">
    <location>
        <begin position="157"/>
        <end position="250"/>
    </location>
</feature>
<organism evidence="3 4">
    <name type="scientific">Anopheles culicifacies</name>
    <dbReference type="NCBI Taxonomy" id="139723"/>
    <lineage>
        <taxon>Eukaryota</taxon>
        <taxon>Metazoa</taxon>
        <taxon>Ecdysozoa</taxon>
        <taxon>Arthropoda</taxon>
        <taxon>Hexapoda</taxon>
        <taxon>Insecta</taxon>
        <taxon>Pterygota</taxon>
        <taxon>Neoptera</taxon>
        <taxon>Endopterygota</taxon>
        <taxon>Diptera</taxon>
        <taxon>Nematocera</taxon>
        <taxon>Culicoidea</taxon>
        <taxon>Culicidae</taxon>
        <taxon>Anophelinae</taxon>
        <taxon>Anopheles</taxon>
        <taxon>culicifacies species complex</taxon>
    </lineage>
</organism>
<evidence type="ECO:0000313" key="4">
    <source>
        <dbReference type="Proteomes" id="UP000075883"/>
    </source>
</evidence>
<evidence type="ECO:0000313" key="3">
    <source>
        <dbReference type="EnsemblMetazoa" id="ACUA020748-PA"/>
    </source>
</evidence>